<dbReference type="Gene3D" id="3.40.50.1820">
    <property type="entry name" value="alpha/beta hydrolase"/>
    <property type="match status" value="1"/>
</dbReference>
<protein>
    <recommendedName>
        <fullName evidence="2">AB hydrolase-1 domain-containing protein</fullName>
    </recommendedName>
</protein>
<dbReference type="InterPro" id="IPR000073">
    <property type="entry name" value="AB_hydrolase_1"/>
</dbReference>
<dbReference type="PANTHER" id="PTHR12277">
    <property type="entry name" value="ALPHA/BETA HYDROLASE DOMAIN-CONTAINING PROTEIN"/>
    <property type="match status" value="1"/>
</dbReference>
<comment type="caution">
    <text evidence="3">The sequence shown here is derived from an EMBL/GenBank/DDBJ whole genome shotgun (WGS) entry which is preliminary data.</text>
</comment>
<dbReference type="AlphaFoldDB" id="A0A177F397"/>
<dbReference type="GeneID" id="34603175"/>
<dbReference type="Proteomes" id="UP000077002">
    <property type="component" value="Unassembled WGS sequence"/>
</dbReference>
<keyword evidence="4" id="KW-1185">Reference proteome</keyword>
<dbReference type="Pfam" id="PF12697">
    <property type="entry name" value="Abhydrolase_6"/>
    <property type="match status" value="1"/>
</dbReference>
<dbReference type="InterPro" id="IPR029058">
    <property type="entry name" value="AB_hydrolase_fold"/>
</dbReference>
<organism evidence="3 4">
    <name type="scientific">Fonsecaea monophora</name>
    <dbReference type="NCBI Taxonomy" id="254056"/>
    <lineage>
        <taxon>Eukaryota</taxon>
        <taxon>Fungi</taxon>
        <taxon>Dikarya</taxon>
        <taxon>Ascomycota</taxon>
        <taxon>Pezizomycotina</taxon>
        <taxon>Eurotiomycetes</taxon>
        <taxon>Chaetothyriomycetidae</taxon>
        <taxon>Chaetothyriales</taxon>
        <taxon>Herpotrichiellaceae</taxon>
        <taxon>Fonsecaea</taxon>
    </lineage>
</organism>
<gene>
    <name evidence="3" type="ORF">AYO21_08025</name>
</gene>
<name>A0A177F397_9EURO</name>
<feature type="region of interest" description="Disordered" evidence="1">
    <location>
        <begin position="642"/>
        <end position="669"/>
    </location>
</feature>
<feature type="domain" description="AB hydrolase-1" evidence="2">
    <location>
        <begin position="127"/>
        <end position="297"/>
    </location>
</feature>
<sequence length="1129" mass="127282">MAFDSFFRRAFWGLAGCGLIYAVAMGALTLPVVQRNATYVHNFNPTYFQDLNNTEQFGFLHHQVQPFTVTTHDNVTLFAWHILPTHLYSKHEKALTEQADFGLKPWETASKSVGLQLLLNDPTAVVVLACHGNAGHLASNYRPSAYQQMLGVSTPEKPVHVIAFDYRGFGLSTGSPTEEGVIQDAVSLLSALTGESDNVKDRRKTDHQHVDPAQVVLVGQSMGTFISTATYYEWVIKLGRAPPKGLITIASFTSLPNLLESYSFKGLTPPILSPLMAYPRVQEWLRSHILDKWDASSRLVELAKTPEVQLNLLMLHARNDYEIPWQEGRANWEHVLDSATNGLVDFPRNLDREEWKSKDDLDDMDFAGGQDLKRIPPAAHRQCLKRSFNSRSYLADDPVADSYGMDGDWHPPRQPRRSSRVRSQFEGVPNEVSTVRAGSVRLPLTIGQILNKIVTFLPDDHDLHNLMLTCTTFAYALTSSRSAIWRQRFNSVFDWPFIVDITEFASAYQLRKFVLQKFVEFTDPDDERLQIQLEVLRDMLLESYNQQSKLLPRRSTSRNLAAFASENSPWARIFLSCPFFPSRGDRYGQAHSLFDSIQVVLSHLLLSPASHMASTVRSSRTNYDLAIVYNWGSPLTLLYPREKGKGRDKGEENEDSVRNRTRNKRRSGRLHRLRQLGRPTYKLDTRSLLHIRNFWHRHLIQTAKGSGARDVLTENTYAKMARELMRQGITPKPWDRPLADDSLLQIPTEWYGHYSTLANWPRKRLELEEVQSLAEDWHEVDPMKLDFAISADNRVDGFWSPIFKSVPAFQKSLPDLSQCVFIRGLAPFVQLSSPSNSVRASDPAKSQSTLTLPAAPQLSKYHPYLALRLRGVVHSIPAQALTNDDEDDDNDTNQDPGLPGFKRVVMILFKPSKRYLIQVLEHAEGEYGETYATALTAQMAQGNNNNNAGPDPGLDPVPALALDNAAEIDARLDEYLRTKLVSNPLWRDGANFDRDAVEEMEEKFRLSEYLEWNDIDYAYAYEGALLPGGKIMLGKWWRITILGDGEGLEWSDRLGDLDEDVAGEGQGLDHPNDGDAMDLDLDPIAGMGSGSGSSGNTHQQGASNEAGRETGDASLHKNRERGPFVFWCR</sequence>
<feature type="compositionally biased region" description="Basic and acidic residues" evidence="1">
    <location>
        <begin position="1106"/>
        <end position="1115"/>
    </location>
</feature>
<evidence type="ECO:0000313" key="3">
    <source>
        <dbReference type="EMBL" id="OAG37782.1"/>
    </source>
</evidence>
<dbReference type="PANTHER" id="PTHR12277:SF81">
    <property type="entry name" value="PROTEIN ABHD13"/>
    <property type="match status" value="1"/>
</dbReference>
<feature type="compositionally biased region" description="Basic and acidic residues" evidence="1">
    <location>
        <begin position="642"/>
        <end position="658"/>
    </location>
</feature>
<dbReference type="EMBL" id="LVKK01000066">
    <property type="protein sequence ID" value="OAG37782.1"/>
    <property type="molecule type" value="Genomic_DNA"/>
</dbReference>
<evidence type="ECO:0000256" key="1">
    <source>
        <dbReference type="SAM" id="MobiDB-lite"/>
    </source>
</evidence>
<proteinExistence type="predicted"/>
<dbReference type="RefSeq" id="XP_022509734.1">
    <property type="nucleotide sequence ID" value="XM_022657975.1"/>
</dbReference>
<feature type="compositionally biased region" description="Basic residues" evidence="1">
    <location>
        <begin position="659"/>
        <end position="669"/>
    </location>
</feature>
<feature type="region of interest" description="Disordered" evidence="1">
    <location>
        <begin position="1059"/>
        <end position="1115"/>
    </location>
</feature>
<evidence type="ECO:0000313" key="4">
    <source>
        <dbReference type="Proteomes" id="UP000077002"/>
    </source>
</evidence>
<dbReference type="OrthoDB" id="6339427at2759"/>
<reference evidence="3 4" key="1">
    <citation type="submission" date="2016-03" db="EMBL/GenBank/DDBJ databases">
        <title>Draft genome sequence of the Fonsecaea monophora CBS 269.37.</title>
        <authorList>
            <person name="Bombassaro A."/>
            <person name="Vinicius W.A."/>
            <person name="De Hoog S."/>
            <person name="Sun J."/>
            <person name="Souza E.M."/>
            <person name="Raittz R.T."/>
            <person name="Costa F."/>
            <person name="Leao A.C."/>
            <person name="Tadra-Sfeir M.Z."/>
            <person name="Baura V."/>
            <person name="Balsanelli E."/>
            <person name="Pedrosa F.O."/>
            <person name="Moreno L.F."/>
            <person name="Steffens M.B."/>
            <person name="Xi L."/>
            <person name="Bocca A.L."/>
            <person name="Felipe M.S."/>
            <person name="Teixeira M."/>
            <person name="Telles Filho F.Q."/>
            <person name="Azevedo C.M."/>
            <person name="Gomes R."/>
            <person name="Vicente V.A."/>
        </authorList>
    </citation>
    <scope>NUCLEOTIDE SEQUENCE [LARGE SCALE GENOMIC DNA]</scope>
    <source>
        <strain evidence="3 4">CBS 269.37</strain>
    </source>
</reference>
<dbReference type="SUPFAM" id="SSF53474">
    <property type="entry name" value="alpha/beta-Hydrolases"/>
    <property type="match status" value="1"/>
</dbReference>
<feature type="region of interest" description="Disordered" evidence="1">
    <location>
        <begin position="404"/>
        <end position="425"/>
    </location>
</feature>
<accession>A0A177F397</accession>
<evidence type="ECO:0000259" key="2">
    <source>
        <dbReference type="Pfam" id="PF12697"/>
    </source>
</evidence>